<protein>
    <recommendedName>
        <fullName evidence="3">Ig-like domain-containing protein</fullName>
    </recommendedName>
</protein>
<keyword evidence="2" id="KW-1185">Reference proteome</keyword>
<organism evidence="1 2">
    <name type="scientific">Aureimonas jatrophae</name>
    <dbReference type="NCBI Taxonomy" id="1166073"/>
    <lineage>
        <taxon>Bacteria</taxon>
        <taxon>Pseudomonadati</taxon>
        <taxon>Pseudomonadota</taxon>
        <taxon>Alphaproteobacteria</taxon>
        <taxon>Hyphomicrobiales</taxon>
        <taxon>Aurantimonadaceae</taxon>
        <taxon>Aureimonas</taxon>
    </lineage>
</organism>
<gene>
    <name evidence="1" type="ORF">SAMN05192530_103448</name>
</gene>
<reference evidence="1 2" key="1">
    <citation type="submission" date="2016-10" db="EMBL/GenBank/DDBJ databases">
        <authorList>
            <person name="de Groot N.N."/>
        </authorList>
    </citation>
    <scope>NUCLEOTIDE SEQUENCE [LARGE SCALE GENOMIC DNA]</scope>
    <source>
        <strain evidence="2">L7-484,KACC 16230,DSM 25025</strain>
    </source>
</reference>
<accession>A0A1H0H076</accession>
<dbReference type="RefSeq" id="WP_090672604.1">
    <property type="nucleotide sequence ID" value="NZ_FNIT01000003.1"/>
</dbReference>
<dbReference type="AlphaFoldDB" id="A0A1H0H076"/>
<dbReference type="EMBL" id="FNIT01000003">
    <property type="protein sequence ID" value="SDO12462.1"/>
    <property type="molecule type" value="Genomic_DNA"/>
</dbReference>
<dbReference type="OrthoDB" id="7916816at2"/>
<dbReference type="STRING" id="1166073.SAMN05192530_103448"/>
<evidence type="ECO:0000313" key="2">
    <source>
        <dbReference type="Proteomes" id="UP000198793"/>
    </source>
</evidence>
<proteinExistence type="predicted"/>
<sequence length="443" mass="45767">MAIPGFVQTSLTRLASYFNSSVATPANPGGFDGDGHVVNFPLALQDVAAVGQYVAEAADRFADAVAAIEAGPVTSVNGMSGAVVLPEVPKVLPPIVTAPAQGSTPSLTGGALLLSVDRLTSLYGEAQKTIRFRIATAASFAANTIVYDTGVLTQTGVSASLANAQATLTGGTTYYLRAIQTDAKDVSSGWSAPVSFTFPRLPVAPVMSAPANGATNVGAQNQAVTFTASAYSHPNGTAQAARRFELSKDNFATIVTVNGAVGQASATLASPKDSLSANTVYKVRCVDTDTNGGVSPGAATSFTTATVFRPDLGSPYQGGFFAGQTDDGKDIVLADRSTAAAGSWSYANQSANDLVSNGFTDWALGARAIMARVSSNLRGLALFQVGGAQAFESTPWWTSEVYSDSDFVQRANLIRMTTGEYVNGERADSTNYTSRAIRLVTPT</sequence>
<evidence type="ECO:0000313" key="1">
    <source>
        <dbReference type="EMBL" id="SDO12462.1"/>
    </source>
</evidence>
<name>A0A1H0H076_9HYPH</name>
<dbReference type="Proteomes" id="UP000198793">
    <property type="component" value="Unassembled WGS sequence"/>
</dbReference>
<evidence type="ECO:0008006" key="3">
    <source>
        <dbReference type="Google" id="ProtNLM"/>
    </source>
</evidence>
<dbReference type="InterPro" id="IPR013783">
    <property type="entry name" value="Ig-like_fold"/>
</dbReference>
<dbReference type="Gene3D" id="2.60.40.10">
    <property type="entry name" value="Immunoglobulins"/>
    <property type="match status" value="1"/>
</dbReference>